<organism evidence="3 4">
    <name type="scientific">Aquipuribacter nitratireducens</name>
    <dbReference type="NCBI Taxonomy" id="650104"/>
    <lineage>
        <taxon>Bacteria</taxon>
        <taxon>Bacillati</taxon>
        <taxon>Actinomycetota</taxon>
        <taxon>Actinomycetes</taxon>
        <taxon>Micrococcales</taxon>
        <taxon>Intrasporangiaceae</taxon>
        <taxon>Aquipuribacter</taxon>
    </lineage>
</organism>
<protein>
    <submittedName>
        <fullName evidence="3">SpoIIE family protein phosphatase</fullName>
    </submittedName>
</protein>
<evidence type="ECO:0000259" key="2">
    <source>
        <dbReference type="Pfam" id="PF07228"/>
    </source>
</evidence>
<dbReference type="RefSeq" id="WP_377003022.1">
    <property type="nucleotide sequence ID" value="NZ_JBBEOG010000005.1"/>
</dbReference>
<dbReference type="Pfam" id="PF07228">
    <property type="entry name" value="SpoIIE"/>
    <property type="match status" value="1"/>
</dbReference>
<dbReference type="Gene3D" id="3.60.40.10">
    <property type="entry name" value="PPM-type phosphatase domain"/>
    <property type="match status" value="1"/>
</dbReference>
<sequence length="94" mass="10368">MAGVRRASRRVPVRRDGVRRPDRPERGDTLLLYTDGLIEGTGDLEAGLAALGSHARTLRSRTTEVLAERLVELLRADARHLDDTLVLAARRVGD</sequence>
<proteinExistence type="predicted"/>
<dbReference type="InterPro" id="IPR036457">
    <property type="entry name" value="PPM-type-like_dom_sf"/>
</dbReference>
<evidence type="ECO:0000313" key="3">
    <source>
        <dbReference type="EMBL" id="MFC5381977.1"/>
    </source>
</evidence>
<dbReference type="InterPro" id="IPR001932">
    <property type="entry name" value="PPM-type_phosphatase-like_dom"/>
</dbReference>
<keyword evidence="4" id="KW-1185">Reference proteome</keyword>
<dbReference type="EMBL" id="JBHSLD010000014">
    <property type="protein sequence ID" value="MFC5381977.1"/>
    <property type="molecule type" value="Genomic_DNA"/>
</dbReference>
<feature type="region of interest" description="Disordered" evidence="1">
    <location>
        <begin position="1"/>
        <end position="26"/>
    </location>
</feature>
<accession>A0ABW0GQL2</accession>
<evidence type="ECO:0000256" key="1">
    <source>
        <dbReference type="SAM" id="MobiDB-lite"/>
    </source>
</evidence>
<gene>
    <name evidence="3" type="ORF">ACFPJ6_14455</name>
</gene>
<evidence type="ECO:0000313" key="4">
    <source>
        <dbReference type="Proteomes" id="UP001596122"/>
    </source>
</evidence>
<dbReference type="Proteomes" id="UP001596122">
    <property type="component" value="Unassembled WGS sequence"/>
</dbReference>
<feature type="domain" description="PPM-type phosphatase" evidence="2">
    <location>
        <begin position="25"/>
        <end position="91"/>
    </location>
</feature>
<feature type="compositionally biased region" description="Basic and acidic residues" evidence="1">
    <location>
        <begin position="13"/>
        <end position="26"/>
    </location>
</feature>
<name>A0ABW0GQL2_9MICO</name>
<comment type="caution">
    <text evidence="3">The sequence shown here is derived from an EMBL/GenBank/DDBJ whole genome shotgun (WGS) entry which is preliminary data.</text>
</comment>
<feature type="compositionally biased region" description="Basic residues" evidence="1">
    <location>
        <begin position="1"/>
        <end position="12"/>
    </location>
</feature>
<reference evidence="4" key="1">
    <citation type="journal article" date="2019" name="Int. J. Syst. Evol. Microbiol.">
        <title>The Global Catalogue of Microorganisms (GCM) 10K type strain sequencing project: providing services to taxonomists for standard genome sequencing and annotation.</title>
        <authorList>
            <consortium name="The Broad Institute Genomics Platform"/>
            <consortium name="The Broad Institute Genome Sequencing Center for Infectious Disease"/>
            <person name="Wu L."/>
            <person name="Ma J."/>
        </authorList>
    </citation>
    <scope>NUCLEOTIDE SEQUENCE [LARGE SCALE GENOMIC DNA]</scope>
    <source>
        <strain evidence="4">CCUG 43114</strain>
    </source>
</reference>